<organism evidence="1 2">
    <name type="scientific">Nephila pilipes</name>
    <name type="common">Giant wood spider</name>
    <name type="synonym">Nephila maculata</name>
    <dbReference type="NCBI Taxonomy" id="299642"/>
    <lineage>
        <taxon>Eukaryota</taxon>
        <taxon>Metazoa</taxon>
        <taxon>Ecdysozoa</taxon>
        <taxon>Arthropoda</taxon>
        <taxon>Chelicerata</taxon>
        <taxon>Arachnida</taxon>
        <taxon>Araneae</taxon>
        <taxon>Araneomorphae</taxon>
        <taxon>Entelegynae</taxon>
        <taxon>Araneoidea</taxon>
        <taxon>Nephilidae</taxon>
        <taxon>Nephila</taxon>
    </lineage>
</organism>
<reference evidence="1" key="1">
    <citation type="submission" date="2020-08" db="EMBL/GenBank/DDBJ databases">
        <title>Multicomponent nature underlies the extraordinary mechanical properties of spider dragline silk.</title>
        <authorList>
            <person name="Kono N."/>
            <person name="Nakamura H."/>
            <person name="Mori M."/>
            <person name="Yoshida Y."/>
            <person name="Ohtoshi R."/>
            <person name="Malay A.D."/>
            <person name="Moran D.A.P."/>
            <person name="Tomita M."/>
            <person name="Numata K."/>
            <person name="Arakawa K."/>
        </authorList>
    </citation>
    <scope>NUCLEOTIDE SEQUENCE</scope>
</reference>
<name>A0A8X6IJP3_NEPPI</name>
<comment type="caution">
    <text evidence="1">The sequence shown here is derived from an EMBL/GenBank/DDBJ whole genome shotgun (WGS) entry which is preliminary data.</text>
</comment>
<keyword evidence="2" id="KW-1185">Reference proteome</keyword>
<proteinExistence type="predicted"/>
<gene>
    <name evidence="1" type="ORF">NPIL_401201</name>
</gene>
<dbReference type="AlphaFoldDB" id="A0A8X6IJP3"/>
<sequence length="87" mass="9769">MRGPPSLSPSFFLLLKGMSQILKVFTKRQNKQQSGERISLAIHGYNINNLESVTSPEFHHSVSFKYLARAKDSGSKFTPGRSAKCFH</sequence>
<dbReference type="EMBL" id="BMAW01045271">
    <property type="protein sequence ID" value="GFS48817.1"/>
    <property type="molecule type" value="Genomic_DNA"/>
</dbReference>
<protein>
    <submittedName>
        <fullName evidence="1">Uncharacterized protein</fullName>
    </submittedName>
</protein>
<accession>A0A8X6IJP3</accession>
<evidence type="ECO:0000313" key="1">
    <source>
        <dbReference type="EMBL" id="GFS48817.1"/>
    </source>
</evidence>
<dbReference type="Proteomes" id="UP000887013">
    <property type="component" value="Unassembled WGS sequence"/>
</dbReference>
<evidence type="ECO:0000313" key="2">
    <source>
        <dbReference type="Proteomes" id="UP000887013"/>
    </source>
</evidence>